<dbReference type="Gene3D" id="3.30.160.60">
    <property type="entry name" value="Classic Zinc Finger"/>
    <property type="match status" value="1"/>
</dbReference>
<dbReference type="EMBL" id="JAULSX010000007">
    <property type="protein sequence ID" value="KAK3488128.1"/>
    <property type="molecule type" value="Genomic_DNA"/>
</dbReference>
<feature type="compositionally biased region" description="Polar residues" evidence="3">
    <location>
        <begin position="36"/>
        <end position="51"/>
    </location>
</feature>
<dbReference type="AlphaFoldDB" id="A0AAJ0MP25"/>
<feature type="compositionally biased region" description="Low complexity" evidence="3">
    <location>
        <begin position="914"/>
        <end position="937"/>
    </location>
</feature>
<feature type="compositionally biased region" description="Low complexity" evidence="3">
    <location>
        <begin position="71"/>
        <end position="83"/>
    </location>
</feature>
<feature type="region of interest" description="Disordered" evidence="3">
    <location>
        <begin position="28"/>
        <end position="97"/>
    </location>
</feature>
<dbReference type="GO" id="GO:0005634">
    <property type="term" value="C:nucleus"/>
    <property type="evidence" value="ECO:0007669"/>
    <property type="project" value="UniProtKB-SubCell"/>
</dbReference>
<feature type="compositionally biased region" description="Polar residues" evidence="3">
    <location>
        <begin position="361"/>
        <end position="376"/>
    </location>
</feature>
<evidence type="ECO:0000313" key="5">
    <source>
        <dbReference type="Proteomes" id="UP001285908"/>
    </source>
</evidence>
<protein>
    <submittedName>
        <fullName evidence="4">Uncharacterized protein</fullName>
    </submittedName>
</protein>
<dbReference type="PANTHER" id="PTHR45093:SF2">
    <property type="entry name" value="LISH DOMAIN-CONTAINING PROTEIN"/>
    <property type="match status" value="1"/>
</dbReference>
<evidence type="ECO:0000313" key="4">
    <source>
        <dbReference type="EMBL" id="KAK3488128.1"/>
    </source>
</evidence>
<proteinExistence type="predicted"/>
<name>A0AAJ0MP25_9PEZI</name>
<comment type="subcellular location">
    <subcellularLocation>
        <location evidence="1">Nucleus</location>
    </subcellularLocation>
</comment>
<feature type="region of interest" description="Disordered" evidence="3">
    <location>
        <begin position="909"/>
        <end position="975"/>
    </location>
</feature>
<organism evidence="4 5">
    <name type="scientific">Neurospora hispaniola</name>
    <dbReference type="NCBI Taxonomy" id="588809"/>
    <lineage>
        <taxon>Eukaryota</taxon>
        <taxon>Fungi</taxon>
        <taxon>Dikarya</taxon>
        <taxon>Ascomycota</taxon>
        <taxon>Pezizomycotina</taxon>
        <taxon>Sordariomycetes</taxon>
        <taxon>Sordariomycetidae</taxon>
        <taxon>Sordariales</taxon>
        <taxon>Sordariaceae</taxon>
        <taxon>Neurospora</taxon>
    </lineage>
</organism>
<dbReference type="Proteomes" id="UP001285908">
    <property type="component" value="Unassembled WGS sequence"/>
</dbReference>
<accession>A0AAJ0MP25</accession>
<evidence type="ECO:0000256" key="1">
    <source>
        <dbReference type="ARBA" id="ARBA00004123"/>
    </source>
</evidence>
<dbReference type="RefSeq" id="XP_062690255.1">
    <property type="nucleotide sequence ID" value="XM_062836350.1"/>
</dbReference>
<feature type="region of interest" description="Disordered" evidence="3">
    <location>
        <begin position="1028"/>
        <end position="1071"/>
    </location>
</feature>
<comment type="caution">
    <text evidence="4">The sequence shown here is derived from an EMBL/GenBank/DDBJ whole genome shotgun (WGS) entry which is preliminary data.</text>
</comment>
<feature type="region of interest" description="Disordered" evidence="3">
    <location>
        <begin position="345"/>
        <end position="408"/>
    </location>
</feature>
<gene>
    <name evidence="4" type="ORF">B0T23DRAFT_364685</name>
</gene>
<evidence type="ECO:0000256" key="3">
    <source>
        <dbReference type="SAM" id="MobiDB-lite"/>
    </source>
</evidence>
<evidence type="ECO:0000256" key="2">
    <source>
        <dbReference type="ARBA" id="ARBA00023242"/>
    </source>
</evidence>
<keyword evidence="5" id="KW-1185">Reference proteome</keyword>
<keyword evidence="2" id="KW-0539">Nucleus</keyword>
<dbReference type="GeneID" id="87873972"/>
<reference evidence="4 5" key="1">
    <citation type="journal article" date="2023" name="Mol. Phylogenet. Evol.">
        <title>Genome-scale phylogeny and comparative genomics of the fungal order Sordariales.</title>
        <authorList>
            <person name="Hensen N."/>
            <person name="Bonometti L."/>
            <person name="Westerberg I."/>
            <person name="Brannstrom I.O."/>
            <person name="Guillou S."/>
            <person name="Cros-Aarteil S."/>
            <person name="Calhoun S."/>
            <person name="Haridas S."/>
            <person name="Kuo A."/>
            <person name="Mondo S."/>
            <person name="Pangilinan J."/>
            <person name="Riley R."/>
            <person name="LaButti K."/>
            <person name="Andreopoulos B."/>
            <person name="Lipzen A."/>
            <person name="Chen C."/>
            <person name="Yan M."/>
            <person name="Daum C."/>
            <person name="Ng V."/>
            <person name="Clum A."/>
            <person name="Steindorff A."/>
            <person name="Ohm R.A."/>
            <person name="Martin F."/>
            <person name="Silar P."/>
            <person name="Natvig D.O."/>
            <person name="Lalanne C."/>
            <person name="Gautier V."/>
            <person name="Ament-Velasquez S.L."/>
            <person name="Kruys A."/>
            <person name="Hutchinson M.I."/>
            <person name="Powell A.J."/>
            <person name="Barry K."/>
            <person name="Miller A.N."/>
            <person name="Grigoriev I.V."/>
            <person name="Debuchy R."/>
            <person name="Gladieux P."/>
            <person name="Hiltunen Thoren M."/>
            <person name="Johannesson H."/>
        </authorList>
    </citation>
    <scope>NUCLEOTIDE SEQUENCE [LARGE SCALE GENOMIC DNA]</scope>
    <source>
        <strain evidence="4 5">FGSC 10403</strain>
    </source>
</reference>
<sequence length="1071" mass="120135">MDAKKQAPSLLDDDSFSLTSFITGYTSSTTRTLSSYHPSQHQIGGDSQSLYQPYGVHASPFHPILDPSLVPPQQQQQQQQQQPQPQPQQPEYQHTYQQHREELSCVTQETLRQDCAQARFIIWAAVNRNLCPTLKDEERSKCPLHKCQLLLSDHESMLKHLVNCRFLSTGEYWCPQHSRVERFDDVKCKRCLSHPSKRRKMLFMAKKFFHGLGHKSKRSQDSGFDVDHDSSAPPPYEFLSAASVDQPIMMQTQPTELESVMRYEIDSVEVATIHNNPETGLEAGVDPQALMVPAPSMVLISSQTLPGIPETSEGISELECTEPSHPLLSSYQSFMGMNWEGSGASHSASPFPCTLPDDASGRSSQSRPSLQVNTQGLAGRRLPQRHNSRPAVVPSRRHGLSPQSSVRSNASADTIFTTMSSTLVSPVTDYSEGLSSDVAWSVNHTKMTEEFNEAVETFYNAPFPNILDGPAELPAEIHVPPMPDNLLFPLEMPSADSTYPAQLDLTADDPMDIVEPEQMEVHNDNICNPEVETMIISAWDLIQEHLSASRQAIQDIPDNHLANKLRTMPCKEIALTGLQTLQQMLQGEQPSSSMDFLCLIHVIYAFNFVTRQEHMEHDAKGLFFQSLAYENLLQEEEGTVYRQLVYHILEPSGITPGDLGNFRAKSSVVPLSRSSSLKGKAPTARIDISSTHSDTLLVAGCRFLDELESCIVFGQPSHSLDINNSELHRKHQEVLMFSRNHGFTSDVTKMLCELVKYNEDLQLLKGKLSEICNKVNNGVIFSGRRLEIEVLHAGKESMPASRYYSDYVPKVWELCDEVYLKYFGSVDDRAVYHQLGISVIESVISGFDIPQNHSTVTTTEGHQDELARFLKDHTDIGKVSTEAHRKFSVPTMTLTPPEALHSFHVASSTATFGPQQPQQLQQPQQHRQQQQQQQQKQASHLGEIPSEDQAPASTTDQTQKPDSDPQHPPQCHLCDYRPDGNPRWFKGSMAKHMKVKHSDQPDKIYPCKFPGCKSKYKNRPDNLRQHMIEKGHWVEGEGGWNSRSGSTKSERRPSKKRKKGGDDFVVGSDGN</sequence>
<dbReference type="PANTHER" id="PTHR45093">
    <property type="entry name" value="TRANSCRIPTION ACTIVATOR MSS11"/>
    <property type="match status" value="1"/>
</dbReference>